<evidence type="ECO:0000313" key="5">
    <source>
        <dbReference type="Proteomes" id="UP000770661"/>
    </source>
</evidence>
<dbReference type="Proteomes" id="UP000770661">
    <property type="component" value="Unassembled WGS sequence"/>
</dbReference>
<dbReference type="InterPro" id="IPR048625">
    <property type="entry name" value="Sec10_N"/>
</dbReference>
<protein>
    <recommendedName>
        <fullName evidence="1">Exocyst complex component 5</fullName>
    </recommendedName>
    <alternativeName>
        <fullName evidence="2">Exocyst complex component Sec10</fullName>
    </alternativeName>
</protein>
<dbReference type="AlphaFoldDB" id="A0A8J5CF99"/>
<dbReference type="EMBL" id="JACEEZ010024160">
    <property type="protein sequence ID" value="KAG0710475.1"/>
    <property type="molecule type" value="Genomic_DNA"/>
</dbReference>
<dbReference type="PANTHER" id="PTHR12100">
    <property type="entry name" value="SEC10"/>
    <property type="match status" value="1"/>
</dbReference>
<gene>
    <name evidence="4" type="primary">Sec10</name>
    <name evidence="4" type="ORF">GWK47_002468</name>
</gene>
<reference evidence="4" key="1">
    <citation type="submission" date="2020-07" db="EMBL/GenBank/DDBJ databases">
        <title>The High-quality genome of the commercially important snow crab, Chionoecetes opilio.</title>
        <authorList>
            <person name="Jeong J.-H."/>
            <person name="Ryu S."/>
        </authorList>
    </citation>
    <scope>NUCLEOTIDE SEQUENCE</scope>
    <source>
        <strain evidence="4">MADBK_172401_WGS</strain>
        <tissue evidence="4">Digestive gland</tissue>
    </source>
</reference>
<evidence type="ECO:0000313" key="4">
    <source>
        <dbReference type="EMBL" id="KAG0710475.1"/>
    </source>
</evidence>
<dbReference type="OrthoDB" id="125856at2759"/>
<name>A0A8J5CF99_CHIOP</name>
<dbReference type="GO" id="GO:0000145">
    <property type="term" value="C:exocyst"/>
    <property type="evidence" value="ECO:0007669"/>
    <property type="project" value="TreeGrafter"/>
</dbReference>
<dbReference type="GO" id="GO:0006893">
    <property type="term" value="P:Golgi to plasma membrane transport"/>
    <property type="evidence" value="ECO:0007669"/>
    <property type="project" value="TreeGrafter"/>
</dbReference>
<dbReference type="PANTHER" id="PTHR12100:SF0">
    <property type="entry name" value="EXOCYST COMPLEX COMPONENT 5"/>
    <property type="match status" value="1"/>
</dbReference>
<organism evidence="4 5">
    <name type="scientific">Chionoecetes opilio</name>
    <name type="common">Atlantic snow crab</name>
    <name type="synonym">Cancer opilio</name>
    <dbReference type="NCBI Taxonomy" id="41210"/>
    <lineage>
        <taxon>Eukaryota</taxon>
        <taxon>Metazoa</taxon>
        <taxon>Ecdysozoa</taxon>
        <taxon>Arthropoda</taxon>
        <taxon>Crustacea</taxon>
        <taxon>Multicrustacea</taxon>
        <taxon>Malacostraca</taxon>
        <taxon>Eumalacostraca</taxon>
        <taxon>Eucarida</taxon>
        <taxon>Decapoda</taxon>
        <taxon>Pleocyemata</taxon>
        <taxon>Brachyura</taxon>
        <taxon>Eubrachyura</taxon>
        <taxon>Majoidea</taxon>
        <taxon>Majidae</taxon>
        <taxon>Chionoecetes</taxon>
    </lineage>
</organism>
<sequence length="190" mass="21894">MLCYIHNFVSPQDPFDGEEFVERLAWRVNASVSAPGSSDKVFNPDLLHEAFTQAIKDLQVLDERTAKKCERMEAAVKEEEVRCWHNIAQLLEHNKEAFQSFQELDSHINSVATKVVHLGDQLESVNTPRSRAVEAQRLMNHFREFLLPGPLVSEVFTDKAKVTTYSHLLIMSWETFCESPYMHLVDVELF</sequence>
<proteinExistence type="predicted"/>
<dbReference type="GO" id="GO:0006887">
    <property type="term" value="P:exocytosis"/>
    <property type="evidence" value="ECO:0007669"/>
    <property type="project" value="TreeGrafter"/>
</dbReference>
<accession>A0A8J5CF99</accession>
<dbReference type="InterPro" id="IPR009976">
    <property type="entry name" value="Sec10-like"/>
</dbReference>
<feature type="domain" description="Exocyst complex component Sec10 N-terminal" evidence="3">
    <location>
        <begin position="44"/>
        <end position="158"/>
    </location>
</feature>
<keyword evidence="5" id="KW-1185">Reference proteome</keyword>
<evidence type="ECO:0000256" key="2">
    <source>
        <dbReference type="ARBA" id="ARBA00031471"/>
    </source>
</evidence>
<evidence type="ECO:0000256" key="1">
    <source>
        <dbReference type="ARBA" id="ARBA00017524"/>
    </source>
</evidence>
<evidence type="ECO:0000259" key="3">
    <source>
        <dbReference type="Pfam" id="PF20667"/>
    </source>
</evidence>
<dbReference type="Pfam" id="PF20667">
    <property type="entry name" value="Sec10_N"/>
    <property type="match status" value="1"/>
</dbReference>
<comment type="caution">
    <text evidence="4">The sequence shown here is derived from an EMBL/GenBank/DDBJ whole genome shotgun (WGS) entry which is preliminary data.</text>
</comment>